<dbReference type="Gramene" id="TraesLAC3A03G01384710.1">
    <property type="protein sequence ID" value="TraesLAC3A03G01384710.1"/>
    <property type="gene ID" value="TraesLAC3A03G01384710"/>
</dbReference>
<name>A0A3B6EIB3_WHEAT</name>
<dbReference type="Gramene" id="TraesRN3A0100738200.1">
    <property type="protein sequence ID" value="TraesRN3A0100738200.1"/>
    <property type="gene ID" value="TraesRN3A0100738200"/>
</dbReference>
<protein>
    <submittedName>
        <fullName evidence="3">Uncharacterized protein</fullName>
    </submittedName>
</protein>
<dbReference type="Gramene" id="TraesSTA3A03G01432090.1">
    <property type="protein sequence ID" value="TraesSTA3A03G01432090.1"/>
    <property type="gene ID" value="TraesSTA3A03G01432090"/>
</dbReference>
<dbReference type="Gramene" id="TraesJUL3A03G01452630.1">
    <property type="protein sequence ID" value="TraesJUL3A03G01452630.1"/>
    <property type="gene ID" value="TraesJUL3A03G01452630"/>
</dbReference>
<dbReference type="Gramene" id="TraesROB_scaffold_134368_01G000300.1">
    <property type="protein sequence ID" value="TraesROB_scaffold_134368_01G000300.1"/>
    <property type="gene ID" value="TraesROB_scaffold_134368_01G000300"/>
</dbReference>
<evidence type="ECO:0000256" key="1">
    <source>
        <dbReference type="SAM" id="MobiDB-lite"/>
    </source>
</evidence>
<feature type="chain" id="PRO_5043173542" evidence="2">
    <location>
        <begin position="26"/>
        <end position="131"/>
    </location>
</feature>
<feature type="signal peptide" evidence="2">
    <location>
        <begin position="1"/>
        <end position="25"/>
    </location>
</feature>
<dbReference type="Gramene" id="TraesCS3A02G288700.1">
    <property type="protein sequence ID" value="TraesCS3A02G288700.1"/>
    <property type="gene ID" value="TraesCS3A02G288700"/>
</dbReference>
<dbReference type="Gramene" id="TraesPARA_EIv1.0_0840200.1">
    <property type="protein sequence ID" value="TraesPARA_EIv1.0_0840200.1.CDS"/>
    <property type="gene ID" value="TraesPARA_EIv1.0_0840200"/>
</dbReference>
<dbReference type="Gramene" id="TraesNOR3A03G01461210.1">
    <property type="protein sequence ID" value="TraesNOR3A03G01461210.1"/>
    <property type="gene ID" value="TraesNOR3A03G01461210"/>
</dbReference>
<dbReference type="AlphaFoldDB" id="A0A3B6EIB3"/>
<evidence type="ECO:0000256" key="2">
    <source>
        <dbReference type="SAM" id="SignalP"/>
    </source>
</evidence>
<dbReference type="Gramene" id="TraesWEE_scaffold_049375_01G000300.1">
    <property type="protein sequence ID" value="TraesWEE_scaffold_049375_01G000300.1"/>
    <property type="gene ID" value="TraesWEE_scaffold_049375_01G000300"/>
</dbReference>
<keyword evidence="2" id="KW-0732">Signal</keyword>
<dbReference type="Gramene" id="TraesCS3A03G0720300.1">
    <property type="protein sequence ID" value="TraesCS3A03G0720300.1.CDS"/>
    <property type="gene ID" value="TraesCS3A03G0720300"/>
</dbReference>
<dbReference type="GeneID" id="123058565"/>
<evidence type="ECO:0000313" key="3">
    <source>
        <dbReference type="EnsemblPlants" id="TraesCS3A02G288700.1"/>
    </source>
</evidence>
<dbReference type="Gramene" id="TraesJAG3A03G01449200.1">
    <property type="protein sequence ID" value="TraesJAG3A03G01449200.1"/>
    <property type="gene ID" value="TraesJAG3A03G01449200"/>
</dbReference>
<reference evidence="3" key="1">
    <citation type="submission" date="2018-08" db="EMBL/GenBank/DDBJ databases">
        <authorList>
            <person name="Rossello M."/>
        </authorList>
    </citation>
    <scope>NUCLEOTIDE SEQUENCE [LARGE SCALE GENOMIC DNA]</scope>
    <source>
        <strain evidence="3">cv. Chinese Spring</strain>
    </source>
</reference>
<evidence type="ECO:0000313" key="4">
    <source>
        <dbReference type="Proteomes" id="UP000019116"/>
    </source>
</evidence>
<dbReference type="RefSeq" id="XP_044337213.1">
    <property type="nucleotide sequence ID" value="XM_044481278.1"/>
</dbReference>
<sequence>MAVRGGKALVVAMLISLLLVQGGLGEFRCCHCRVYRKCMNNPRRKPTEEGYNYCILKSFKDCRAAFKHGCPKSGCKQRADPDMGAAFAAAAGGRNHSERKQLHESSTAGGSGWYVGLEDKKYSAAAQAENI</sequence>
<dbReference type="Gramene" id="TraesLDM3A03G01441180.1">
    <property type="protein sequence ID" value="TraesLDM3A03G01441180.1"/>
    <property type="gene ID" value="TraesLDM3A03G01441180"/>
</dbReference>
<dbReference type="Gramene" id="TraesCAD_scaffold_017749_01G000200.1">
    <property type="protein sequence ID" value="TraesCAD_scaffold_017749_01G000200.1"/>
    <property type="gene ID" value="TraesCAD_scaffold_017749_01G000200"/>
</dbReference>
<reference evidence="3" key="2">
    <citation type="submission" date="2018-10" db="UniProtKB">
        <authorList>
            <consortium name="EnsemblPlants"/>
        </authorList>
    </citation>
    <scope>IDENTIFICATION</scope>
</reference>
<dbReference type="Gramene" id="TraesARI3A03G01461460.1">
    <property type="protein sequence ID" value="TraesARI3A03G01461460.1"/>
    <property type="gene ID" value="TraesARI3A03G01461460"/>
</dbReference>
<dbReference type="OMA" id="GEFRCCH"/>
<gene>
    <name evidence="3" type="primary">LOC123058565</name>
</gene>
<dbReference type="Gramene" id="TraesCLE_scaffold_072714_01G000200.1">
    <property type="protein sequence ID" value="TraesCLE_scaffold_072714_01G000200.1"/>
    <property type="gene ID" value="TraesCLE_scaffold_072714_01G000200"/>
</dbReference>
<accession>A0A3B6EIB3</accession>
<organism evidence="3">
    <name type="scientific">Triticum aestivum</name>
    <name type="common">Wheat</name>
    <dbReference type="NCBI Taxonomy" id="4565"/>
    <lineage>
        <taxon>Eukaryota</taxon>
        <taxon>Viridiplantae</taxon>
        <taxon>Streptophyta</taxon>
        <taxon>Embryophyta</taxon>
        <taxon>Tracheophyta</taxon>
        <taxon>Spermatophyta</taxon>
        <taxon>Magnoliopsida</taxon>
        <taxon>Liliopsida</taxon>
        <taxon>Poales</taxon>
        <taxon>Poaceae</taxon>
        <taxon>BOP clade</taxon>
        <taxon>Pooideae</taxon>
        <taxon>Triticodae</taxon>
        <taxon>Triticeae</taxon>
        <taxon>Triticinae</taxon>
        <taxon>Triticum</taxon>
    </lineage>
</organism>
<dbReference type="EnsemblPlants" id="TraesCS3A02G288700.1">
    <property type="protein sequence ID" value="TraesCS3A02G288700.1"/>
    <property type="gene ID" value="TraesCS3A02G288700"/>
</dbReference>
<feature type="region of interest" description="Disordered" evidence="1">
    <location>
        <begin position="90"/>
        <end position="112"/>
    </location>
</feature>
<keyword evidence="4" id="KW-1185">Reference proteome</keyword>
<dbReference type="OrthoDB" id="10519424at2759"/>
<proteinExistence type="predicted"/>
<dbReference type="Proteomes" id="UP000019116">
    <property type="component" value="Chromosome 3A"/>
</dbReference>